<dbReference type="Proteomes" id="UP001595660">
    <property type="component" value="Unassembled WGS sequence"/>
</dbReference>
<evidence type="ECO:0000256" key="1">
    <source>
        <dbReference type="SAM" id="MobiDB-lite"/>
    </source>
</evidence>
<feature type="compositionally biased region" description="Low complexity" evidence="1">
    <location>
        <begin position="434"/>
        <end position="472"/>
    </location>
</feature>
<dbReference type="SUPFAM" id="SSF75011">
    <property type="entry name" value="3-carboxy-cis,cis-mucoante lactonizing enzyme"/>
    <property type="match status" value="1"/>
</dbReference>
<accession>A0ABD5NG28</accession>
<dbReference type="AlphaFoldDB" id="A0ABD5NG28"/>
<organism evidence="2 3">
    <name type="scientific">Halobacterium litoreum</name>
    <dbReference type="NCBI Taxonomy" id="2039234"/>
    <lineage>
        <taxon>Archaea</taxon>
        <taxon>Methanobacteriati</taxon>
        <taxon>Methanobacteriota</taxon>
        <taxon>Stenosarchaea group</taxon>
        <taxon>Halobacteria</taxon>
        <taxon>Halobacteriales</taxon>
        <taxon>Halobacteriaceae</taxon>
        <taxon>Halobacterium</taxon>
    </lineage>
</organism>
<dbReference type="RefSeq" id="WP_232570752.1">
    <property type="nucleotide sequence ID" value="NZ_CP089466.1"/>
</dbReference>
<evidence type="ECO:0000313" key="2">
    <source>
        <dbReference type="EMBL" id="MFC3478131.1"/>
    </source>
</evidence>
<gene>
    <name evidence="2" type="ORF">ACFOKC_10390</name>
</gene>
<protein>
    <submittedName>
        <fullName evidence="2">LVIVD repeat-containing protein</fullName>
    </submittedName>
</protein>
<reference evidence="2 3" key="1">
    <citation type="journal article" date="2019" name="Int. J. Syst. Evol. Microbiol.">
        <title>The Global Catalogue of Microorganisms (GCM) 10K type strain sequencing project: providing services to taxonomists for standard genome sequencing and annotation.</title>
        <authorList>
            <consortium name="The Broad Institute Genomics Platform"/>
            <consortium name="The Broad Institute Genome Sequencing Center for Infectious Disease"/>
            <person name="Wu L."/>
            <person name="Ma J."/>
        </authorList>
    </citation>
    <scope>NUCLEOTIDE SEQUENCE [LARGE SCALE GENOMIC DNA]</scope>
    <source>
        <strain evidence="2 3">CGMCC 1.12562</strain>
    </source>
</reference>
<proteinExistence type="predicted"/>
<comment type="caution">
    <text evidence="2">The sequence shown here is derived from an EMBL/GenBank/DDBJ whole genome shotgun (WGS) entry which is preliminary data.</text>
</comment>
<dbReference type="SUPFAM" id="SSF101908">
    <property type="entry name" value="Putative isomerase YbhE"/>
    <property type="match status" value="1"/>
</dbReference>
<dbReference type="EMBL" id="JBHRWN010000002">
    <property type="protein sequence ID" value="MFC3478131.1"/>
    <property type="molecule type" value="Genomic_DNA"/>
</dbReference>
<sequence length="513" mass="54953">MRRRDVLRATVGAAALPLASSAVTARTQESYEPLGSVALEGTKEVVVGDDGTTAYAATTDGFAVVDVSDPANPEVLSKASSLLADRESGPMSGIYDVKVDGDTLAVVGPANPTREDTLQGMALYDVSDPELPERVAFHETDYAIHNSYLHDGVAYLTALSYDNVADPEQQARNPVVMVDISDPANPEELSRWSIADHDEGWLDIFYYPRSNHDVYVQGDTLYIAHWDAGTWLVDVSDPQNPTYINDFGHYALEDLRERSRSELIAEGTEKPGNSHYVAVNDDATLLASGAESWDVEETEEIGAPGGIDLWDISDPQNPEKLSFIEGPPTPDPTRGGVWTTSHNFDFHGDRLYTSWYRGGVKIHDVSDPANPEQIAWWRQPEQAMFWGAQYVSEEAFVAGNMQGSGDYATGVYTFPNRAGEQANAPALVEEENGTTTTTTATTEPTTEQTTASTTQTTTESGGSTTASAGGDDTTTESDDSGGGESGGSTPGFGVLAGITAASGAALAAWRRRD</sequence>
<name>A0ABD5NG28_9EURY</name>
<dbReference type="GeneID" id="69118867"/>
<keyword evidence="3" id="KW-1185">Reference proteome</keyword>
<feature type="region of interest" description="Disordered" evidence="1">
    <location>
        <begin position="424"/>
        <end position="495"/>
    </location>
</feature>
<evidence type="ECO:0000313" key="3">
    <source>
        <dbReference type="Proteomes" id="UP001595660"/>
    </source>
</evidence>
<dbReference type="InterPro" id="IPR013211">
    <property type="entry name" value="LVIVD"/>
</dbReference>
<dbReference type="Pfam" id="PF08309">
    <property type="entry name" value="LVIVD"/>
    <property type="match status" value="3"/>
</dbReference>